<keyword evidence="2" id="KW-0238">DNA-binding</keyword>
<evidence type="ECO:0000256" key="1">
    <source>
        <dbReference type="ARBA" id="ARBA00023015"/>
    </source>
</evidence>
<dbReference type="EMBL" id="JBHSSM010000022">
    <property type="protein sequence ID" value="MFC6315945.1"/>
    <property type="molecule type" value="Genomic_DNA"/>
</dbReference>
<evidence type="ECO:0000313" key="6">
    <source>
        <dbReference type="Proteomes" id="UP001596310"/>
    </source>
</evidence>
<evidence type="ECO:0000259" key="4">
    <source>
        <dbReference type="PROSITE" id="PS50995"/>
    </source>
</evidence>
<dbReference type="Gene3D" id="1.10.10.10">
    <property type="entry name" value="Winged helix-like DNA-binding domain superfamily/Winged helix DNA-binding domain"/>
    <property type="match status" value="1"/>
</dbReference>
<keyword evidence="3" id="KW-0804">Transcription</keyword>
<dbReference type="InterPro" id="IPR000835">
    <property type="entry name" value="HTH_MarR-typ"/>
</dbReference>
<reference evidence="6" key="1">
    <citation type="journal article" date="2019" name="Int. J. Syst. Evol. Microbiol.">
        <title>The Global Catalogue of Microorganisms (GCM) 10K type strain sequencing project: providing services to taxonomists for standard genome sequencing and annotation.</title>
        <authorList>
            <consortium name="The Broad Institute Genomics Platform"/>
            <consortium name="The Broad Institute Genome Sequencing Center for Infectious Disease"/>
            <person name="Wu L."/>
            <person name="Ma J."/>
        </authorList>
    </citation>
    <scope>NUCLEOTIDE SEQUENCE [LARGE SCALE GENOMIC DNA]</scope>
    <source>
        <strain evidence="6">CCM 8897</strain>
    </source>
</reference>
<dbReference type="InterPro" id="IPR036388">
    <property type="entry name" value="WH-like_DNA-bd_sf"/>
</dbReference>
<proteinExistence type="predicted"/>
<sequence>MTAVLRKIGEVARIFDAVANLEFKSLALTRGQYLYLVRIAEQPGIILERLAAEVKVDRTTAARALQKLVQIGLVEKRRDAANQKNRQLFVTASGQQAAALIQRENLLSETTALQDFSPEQTAALEASLDQLLANVRPLWQNAKRGQTRDY</sequence>
<dbReference type="PROSITE" id="PS01117">
    <property type="entry name" value="HTH_MARR_1"/>
    <property type="match status" value="1"/>
</dbReference>
<keyword evidence="6" id="KW-1185">Reference proteome</keyword>
<dbReference type="Proteomes" id="UP001596310">
    <property type="component" value="Unassembled WGS sequence"/>
</dbReference>
<dbReference type="InterPro" id="IPR023187">
    <property type="entry name" value="Tscrpt_reg_MarR-type_CS"/>
</dbReference>
<organism evidence="5 6">
    <name type="scientific">Lapidilactobacillus achengensis</name>
    <dbReference type="NCBI Taxonomy" id="2486000"/>
    <lineage>
        <taxon>Bacteria</taxon>
        <taxon>Bacillati</taxon>
        <taxon>Bacillota</taxon>
        <taxon>Bacilli</taxon>
        <taxon>Lactobacillales</taxon>
        <taxon>Lactobacillaceae</taxon>
        <taxon>Lapidilactobacillus</taxon>
    </lineage>
</organism>
<dbReference type="PROSITE" id="PS50995">
    <property type="entry name" value="HTH_MARR_2"/>
    <property type="match status" value="1"/>
</dbReference>
<evidence type="ECO:0000313" key="5">
    <source>
        <dbReference type="EMBL" id="MFC6315945.1"/>
    </source>
</evidence>
<protein>
    <submittedName>
        <fullName evidence="5">MarR family winged helix-turn-helix transcriptional regulator</fullName>
    </submittedName>
</protein>
<name>A0ABW1US92_9LACO</name>
<accession>A0ABW1US92</accession>
<evidence type="ECO:0000256" key="2">
    <source>
        <dbReference type="ARBA" id="ARBA00023125"/>
    </source>
</evidence>
<dbReference type="SMART" id="SM00347">
    <property type="entry name" value="HTH_MARR"/>
    <property type="match status" value="1"/>
</dbReference>
<evidence type="ECO:0000256" key="3">
    <source>
        <dbReference type="ARBA" id="ARBA00023163"/>
    </source>
</evidence>
<dbReference type="InterPro" id="IPR036390">
    <property type="entry name" value="WH_DNA-bd_sf"/>
</dbReference>
<dbReference type="PANTHER" id="PTHR42756">
    <property type="entry name" value="TRANSCRIPTIONAL REGULATOR, MARR"/>
    <property type="match status" value="1"/>
</dbReference>
<comment type="caution">
    <text evidence="5">The sequence shown here is derived from an EMBL/GenBank/DDBJ whole genome shotgun (WGS) entry which is preliminary data.</text>
</comment>
<dbReference type="Pfam" id="PF01047">
    <property type="entry name" value="MarR"/>
    <property type="match status" value="1"/>
</dbReference>
<dbReference type="SUPFAM" id="SSF46785">
    <property type="entry name" value="Winged helix' DNA-binding domain"/>
    <property type="match status" value="1"/>
</dbReference>
<feature type="domain" description="HTH marR-type" evidence="4">
    <location>
        <begin position="1"/>
        <end position="133"/>
    </location>
</feature>
<dbReference type="RefSeq" id="WP_125599944.1">
    <property type="nucleotide sequence ID" value="NZ_JBHSSM010000022.1"/>
</dbReference>
<gene>
    <name evidence="5" type="ORF">ACFQHW_10265</name>
</gene>
<keyword evidence="1" id="KW-0805">Transcription regulation</keyword>
<dbReference type="PANTHER" id="PTHR42756:SF2">
    <property type="entry name" value="MARR FAMILY REGULATORY PROTEIN"/>
    <property type="match status" value="1"/>
</dbReference>